<reference evidence="2 3" key="1">
    <citation type="submission" date="2018-05" db="EMBL/GenBank/DDBJ databases">
        <title>Paenibacillus flagellatus sp. nov., isolated from selenium mineral soil.</title>
        <authorList>
            <person name="Dai X."/>
        </authorList>
    </citation>
    <scope>NUCLEOTIDE SEQUENCE [LARGE SCALE GENOMIC DNA]</scope>
    <source>
        <strain evidence="2 3">DXL2</strain>
    </source>
</reference>
<dbReference type="InterPro" id="IPR025202">
    <property type="entry name" value="PLD-like_dom"/>
</dbReference>
<evidence type="ECO:0000313" key="2">
    <source>
        <dbReference type="EMBL" id="PYI49990.1"/>
    </source>
</evidence>
<keyword evidence="3" id="KW-1185">Reference proteome</keyword>
<dbReference type="InterPro" id="IPR001736">
    <property type="entry name" value="PLipase_D/transphosphatidylase"/>
</dbReference>
<dbReference type="EMBL" id="QJVJ01000026">
    <property type="protein sequence ID" value="PYI49990.1"/>
    <property type="molecule type" value="Genomic_DNA"/>
</dbReference>
<organism evidence="2 3">
    <name type="scientific">Paenibacillus flagellatus</name>
    <dbReference type="NCBI Taxonomy" id="2211139"/>
    <lineage>
        <taxon>Bacteria</taxon>
        <taxon>Bacillati</taxon>
        <taxon>Bacillota</taxon>
        <taxon>Bacilli</taxon>
        <taxon>Bacillales</taxon>
        <taxon>Paenibacillaceae</taxon>
        <taxon>Paenibacillus</taxon>
    </lineage>
</organism>
<protein>
    <submittedName>
        <fullName evidence="2">Phosphatidylserine/phosphatidylglycerophosphate/ cardiolipin synthase family protein</fullName>
    </submittedName>
</protein>
<dbReference type="AlphaFoldDB" id="A0A2V5K8B2"/>
<name>A0A2V5K8B2_9BACL</name>
<accession>A0A2V5K8B2</accession>
<evidence type="ECO:0000313" key="3">
    <source>
        <dbReference type="Proteomes" id="UP000247476"/>
    </source>
</evidence>
<dbReference type="PROSITE" id="PS50035">
    <property type="entry name" value="PLD"/>
    <property type="match status" value="1"/>
</dbReference>
<gene>
    <name evidence="2" type="ORF">DLM86_31265</name>
</gene>
<dbReference type="SMART" id="SM00155">
    <property type="entry name" value="PLDc"/>
    <property type="match status" value="1"/>
</dbReference>
<dbReference type="Pfam" id="PF13091">
    <property type="entry name" value="PLDc_2"/>
    <property type="match status" value="1"/>
</dbReference>
<sequence>MCVKFCICAILGGSRLKTALSFSGGTFVSTKDELGYGEVLEDFKNAKTIRIVTFNLSKDTKDDQLFERLQALESDVDIQLITNIPSRFEWYSSSKTGEYLKKTAGTNINAYLKKLNPDDFNANMIPFFNFNNHAKIVGTENIVYIGSANFSNESSKNYETGIIVKDKDFITNLYKLFFNVLKDNSIPYFKDDYNQLRLFTISILSRLNNHYERIIDTLFLRRDGVEFFIGQETRFTKDDQWELLHDLHELSGITGLIDNIENDDNELEEIIEKISDLCYKIDPDNIIDLIGVDSTFDQYVSYDFENTYWDCFAEYNSLATEDMLEHYTEIATGEANEILEDLCNEVENDVYAIKISLESTIEILKEILLSLKELSLHVVNEDIDNTRT</sequence>
<dbReference type="CDD" id="cd00138">
    <property type="entry name" value="PLDc_SF"/>
    <property type="match status" value="1"/>
</dbReference>
<dbReference type="Gene3D" id="3.30.870.10">
    <property type="entry name" value="Endonuclease Chain A"/>
    <property type="match status" value="1"/>
</dbReference>
<comment type="caution">
    <text evidence="2">The sequence shown here is derived from an EMBL/GenBank/DDBJ whole genome shotgun (WGS) entry which is preliminary data.</text>
</comment>
<dbReference type="GO" id="GO:0006793">
    <property type="term" value="P:phosphorus metabolic process"/>
    <property type="evidence" value="ECO:0007669"/>
    <property type="project" value="UniProtKB-ARBA"/>
</dbReference>
<feature type="domain" description="PLD phosphodiesterase" evidence="1">
    <location>
        <begin position="128"/>
        <end position="154"/>
    </location>
</feature>
<proteinExistence type="predicted"/>
<evidence type="ECO:0000259" key="1">
    <source>
        <dbReference type="PROSITE" id="PS50035"/>
    </source>
</evidence>
<dbReference type="GO" id="GO:0003824">
    <property type="term" value="F:catalytic activity"/>
    <property type="evidence" value="ECO:0007669"/>
    <property type="project" value="InterPro"/>
</dbReference>
<dbReference type="Proteomes" id="UP000247476">
    <property type="component" value="Unassembled WGS sequence"/>
</dbReference>
<dbReference type="SUPFAM" id="SSF56024">
    <property type="entry name" value="Phospholipase D/nuclease"/>
    <property type="match status" value="1"/>
</dbReference>